<accession>A0A9D2HBS6</accession>
<feature type="binding site" evidence="11">
    <location>
        <position position="197"/>
    </location>
    <ligand>
        <name>substrate</name>
    </ligand>
</feature>
<reference evidence="12" key="2">
    <citation type="submission" date="2021-04" db="EMBL/GenBank/DDBJ databases">
        <authorList>
            <person name="Gilroy R."/>
        </authorList>
    </citation>
    <scope>NUCLEOTIDE SEQUENCE</scope>
    <source>
        <strain evidence="12">CHK186-16707</strain>
    </source>
</reference>
<organism evidence="12 13">
    <name type="scientific">Candidatus Mailhella merdigallinarum</name>
    <dbReference type="NCBI Taxonomy" id="2838658"/>
    <lineage>
        <taxon>Bacteria</taxon>
        <taxon>Pseudomonadati</taxon>
        <taxon>Thermodesulfobacteriota</taxon>
        <taxon>Desulfovibrionia</taxon>
        <taxon>Desulfovibrionales</taxon>
        <taxon>Desulfovibrionaceae</taxon>
        <taxon>Mailhella</taxon>
    </lineage>
</organism>
<gene>
    <name evidence="11 12" type="primary">thiM</name>
    <name evidence="12" type="ORF">H9962_03670</name>
</gene>
<sequence length="267" mass="27458">MQDQVLAAVEAVRQKSPLVHNITNFVVMQVTANALLAAGASPLMAHEPEELDDLLSIASALVLNIGTLDKAWIASMRQAGELAGRRRVPVVLDPVGAGASRLRTETALTLLNETRPAVVRGNASEIMALSPHLTGDEATTKGVDSTRASHEAETAARDLAARLHCVVSVSGEEDLITDGDSAWLVRGGSPLMTLVTGMGCSATAVTAAHVAVASSPLAGAVAGMAVMASAGEKAAATAQGPGSFLPLFLDALYNLDPRDAAARVRRA</sequence>
<evidence type="ECO:0000256" key="5">
    <source>
        <dbReference type="ARBA" id="ARBA00022723"/>
    </source>
</evidence>
<evidence type="ECO:0000256" key="2">
    <source>
        <dbReference type="ARBA" id="ARBA00001946"/>
    </source>
</evidence>
<evidence type="ECO:0000256" key="10">
    <source>
        <dbReference type="ARBA" id="ARBA00022977"/>
    </source>
</evidence>
<comment type="catalytic activity">
    <reaction evidence="1 11">
        <text>5-(2-hydroxyethyl)-4-methylthiazole + ATP = 4-methyl-5-(2-phosphooxyethyl)-thiazole + ADP + H(+)</text>
        <dbReference type="Rhea" id="RHEA:24212"/>
        <dbReference type="ChEBI" id="CHEBI:15378"/>
        <dbReference type="ChEBI" id="CHEBI:17957"/>
        <dbReference type="ChEBI" id="CHEBI:30616"/>
        <dbReference type="ChEBI" id="CHEBI:58296"/>
        <dbReference type="ChEBI" id="CHEBI:456216"/>
        <dbReference type="EC" id="2.7.1.50"/>
    </reaction>
</comment>
<dbReference type="GO" id="GO:0009228">
    <property type="term" value="P:thiamine biosynthetic process"/>
    <property type="evidence" value="ECO:0007669"/>
    <property type="project" value="UniProtKB-KW"/>
</dbReference>
<dbReference type="GO" id="GO:0009229">
    <property type="term" value="P:thiamine diphosphate biosynthetic process"/>
    <property type="evidence" value="ECO:0007669"/>
    <property type="project" value="UniProtKB-UniRule"/>
</dbReference>
<keyword evidence="4 11" id="KW-0808">Transferase</keyword>
<name>A0A9D2HBS6_9BACT</name>
<comment type="function">
    <text evidence="11">Catalyzes the phosphorylation of the hydroxyl group of 4-methyl-5-beta-hydroxyethylthiazole (THZ).</text>
</comment>
<evidence type="ECO:0000256" key="7">
    <source>
        <dbReference type="ARBA" id="ARBA00022777"/>
    </source>
</evidence>
<dbReference type="HAMAP" id="MF_00228">
    <property type="entry name" value="Thz_kinase"/>
    <property type="match status" value="1"/>
</dbReference>
<comment type="pathway">
    <text evidence="3 11">Cofactor biosynthesis; thiamine diphosphate biosynthesis; 4-methyl-5-(2-phosphoethyl)-thiazole from 5-(2-hydroxyethyl)-4-methylthiazole: step 1/1.</text>
</comment>
<dbReference type="CDD" id="cd01170">
    <property type="entry name" value="THZ_kinase"/>
    <property type="match status" value="1"/>
</dbReference>
<dbReference type="NCBIfam" id="NF006830">
    <property type="entry name" value="PRK09355.1"/>
    <property type="match status" value="1"/>
</dbReference>
<reference evidence="12" key="1">
    <citation type="journal article" date="2021" name="PeerJ">
        <title>Extensive microbial diversity within the chicken gut microbiome revealed by metagenomics and culture.</title>
        <authorList>
            <person name="Gilroy R."/>
            <person name="Ravi A."/>
            <person name="Getino M."/>
            <person name="Pursley I."/>
            <person name="Horton D.L."/>
            <person name="Alikhan N.F."/>
            <person name="Baker D."/>
            <person name="Gharbi K."/>
            <person name="Hall N."/>
            <person name="Watson M."/>
            <person name="Adriaenssens E.M."/>
            <person name="Foster-Nyarko E."/>
            <person name="Jarju S."/>
            <person name="Secka A."/>
            <person name="Antonio M."/>
            <person name="Oren A."/>
            <person name="Chaudhuri R.R."/>
            <person name="La Ragione R."/>
            <person name="Hildebrand F."/>
            <person name="Pallen M.J."/>
        </authorList>
    </citation>
    <scope>NUCLEOTIDE SEQUENCE</scope>
    <source>
        <strain evidence="12">CHK186-16707</strain>
    </source>
</reference>
<dbReference type="Gene3D" id="3.40.1190.20">
    <property type="match status" value="1"/>
</dbReference>
<comment type="cofactor">
    <cofactor evidence="2 11">
        <name>Mg(2+)</name>
        <dbReference type="ChEBI" id="CHEBI:18420"/>
    </cofactor>
</comment>
<evidence type="ECO:0000313" key="12">
    <source>
        <dbReference type="EMBL" id="HJA08273.1"/>
    </source>
</evidence>
<evidence type="ECO:0000256" key="8">
    <source>
        <dbReference type="ARBA" id="ARBA00022840"/>
    </source>
</evidence>
<dbReference type="GO" id="GO:0000287">
    <property type="term" value="F:magnesium ion binding"/>
    <property type="evidence" value="ECO:0007669"/>
    <property type="project" value="UniProtKB-UniRule"/>
</dbReference>
<evidence type="ECO:0000256" key="4">
    <source>
        <dbReference type="ARBA" id="ARBA00022679"/>
    </source>
</evidence>
<evidence type="ECO:0000256" key="3">
    <source>
        <dbReference type="ARBA" id="ARBA00004868"/>
    </source>
</evidence>
<feature type="binding site" evidence="11">
    <location>
        <position position="44"/>
    </location>
    <ligand>
        <name>substrate</name>
    </ligand>
</feature>
<keyword evidence="10 11" id="KW-0784">Thiamine biosynthesis</keyword>
<feature type="binding site" evidence="11">
    <location>
        <position position="120"/>
    </location>
    <ligand>
        <name>ATP</name>
        <dbReference type="ChEBI" id="CHEBI:30616"/>
    </ligand>
</feature>
<dbReference type="NCBIfam" id="TIGR00694">
    <property type="entry name" value="thiM"/>
    <property type="match status" value="1"/>
</dbReference>
<comment type="similarity">
    <text evidence="11">Belongs to the Thz kinase family.</text>
</comment>
<protein>
    <recommendedName>
        <fullName evidence="11">Hydroxyethylthiazole kinase</fullName>
        <ecNumber evidence="11">2.7.1.50</ecNumber>
    </recommendedName>
    <alternativeName>
        <fullName evidence="11">4-methyl-5-beta-hydroxyethylthiazole kinase</fullName>
        <shortName evidence="11">TH kinase</shortName>
        <shortName evidence="11">Thz kinase</shortName>
    </alternativeName>
</protein>
<dbReference type="Proteomes" id="UP000824225">
    <property type="component" value="Unassembled WGS sequence"/>
</dbReference>
<dbReference type="EC" id="2.7.1.50" evidence="11"/>
<evidence type="ECO:0000256" key="1">
    <source>
        <dbReference type="ARBA" id="ARBA00001771"/>
    </source>
</evidence>
<evidence type="ECO:0000313" key="13">
    <source>
        <dbReference type="Proteomes" id="UP000824225"/>
    </source>
</evidence>
<keyword evidence="9 11" id="KW-0460">Magnesium</keyword>
<keyword evidence="6 11" id="KW-0547">Nucleotide-binding</keyword>
<dbReference type="SUPFAM" id="SSF53613">
    <property type="entry name" value="Ribokinase-like"/>
    <property type="match status" value="1"/>
</dbReference>
<dbReference type="PIRSF" id="PIRSF000513">
    <property type="entry name" value="Thz_kinase"/>
    <property type="match status" value="1"/>
</dbReference>
<dbReference type="EMBL" id="DXAN01000007">
    <property type="protein sequence ID" value="HJA08273.1"/>
    <property type="molecule type" value="Genomic_DNA"/>
</dbReference>
<evidence type="ECO:0000256" key="6">
    <source>
        <dbReference type="ARBA" id="ARBA00022741"/>
    </source>
</evidence>
<keyword evidence="8 11" id="KW-0067">ATP-binding</keyword>
<dbReference type="Pfam" id="PF02110">
    <property type="entry name" value="HK"/>
    <property type="match status" value="1"/>
</dbReference>
<comment type="caution">
    <text evidence="12">The sequence shown here is derived from an EMBL/GenBank/DDBJ whole genome shotgun (WGS) entry which is preliminary data.</text>
</comment>
<dbReference type="GO" id="GO:0005524">
    <property type="term" value="F:ATP binding"/>
    <property type="evidence" value="ECO:0007669"/>
    <property type="project" value="UniProtKB-UniRule"/>
</dbReference>
<proteinExistence type="inferred from homology"/>
<dbReference type="InterPro" id="IPR029056">
    <property type="entry name" value="Ribokinase-like"/>
</dbReference>
<keyword evidence="7 11" id="KW-0418">Kinase</keyword>
<dbReference type="InterPro" id="IPR000417">
    <property type="entry name" value="Hyethyz_kinase"/>
</dbReference>
<keyword evidence="5 11" id="KW-0479">Metal-binding</keyword>
<dbReference type="GO" id="GO:0004417">
    <property type="term" value="F:hydroxyethylthiazole kinase activity"/>
    <property type="evidence" value="ECO:0007669"/>
    <property type="project" value="UniProtKB-UniRule"/>
</dbReference>
<feature type="binding site" evidence="11">
    <location>
        <position position="170"/>
    </location>
    <ligand>
        <name>ATP</name>
        <dbReference type="ChEBI" id="CHEBI:30616"/>
    </ligand>
</feature>
<dbReference type="AlphaFoldDB" id="A0A9D2HBS6"/>
<evidence type="ECO:0000256" key="11">
    <source>
        <dbReference type="HAMAP-Rule" id="MF_00228"/>
    </source>
</evidence>
<dbReference type="PRINTS" id="PR01099">
    <property type="entry name" value="HYETHTZKNASE"/>
</dbReference>
<evidence type="ECO:0000256" key="9">
    <source>
        <dbReference type="ARBA" id="ARBA00022842"/>
    </source>
</evidence>